<feature type="domain" description="Peptidase M16 C-terminal" evidence="3">
    <location>
        <begin position="202"/>
        <end position="378"/>
    </location>
</feature>
<evidence type="ECO:0008006" key="5">
    <source>
        <dbReference type="Google" id="ProtNLM"/>
    </source>
</evidence>
<dbReference type="Pfam" id="PF05193">
    <property type="entry name" value="Peptidase_M16_C"/>
    <property type="match status" value="1"/>
</dbReference>
<comment type="caution">
    <text evidence="4">The sequence shown here is derived from an EMBL/GenBank/DDBJ whole genome shotgun (WGS) entry which is preliminary data.</text>
</comment>
<dbReference type="SUPFAM" id="SSF63411">
    <property type="entry name" value="LuxS/MPP-like metallohydrolase"/>
    <property type="match status" value="2"/>
</dbReference>
<dbReference type="Pfam" id="PF00675">
    <property type="entry name" value="Peptidase_M16"/>
    <property type="match status" value="1"/>
</dbReference>
<organism evidence="4">
    <name type="scientific">marine sediment metagenome</name>
    <dbReference type="NCBI Taxonomy" id="412755"/>
    <lineage>
        <taxon>unclassified sequences</taxon>
        <taxon>metagenomes</taxon>
        <taxon>ecological metagenomes</taxon>
    </lineage>
</organism>
<dbReference type="EMBL" id="LAZR01039254">
    <property type="protein sequence ID" value="KKL17448.1"/>
    <property type="molecule type" value="Genomic_DNA"/>
</dbReference>
<evidence type="ECO:0000256" key="1">
    <source>
        <dbReference type="ARBA" id="ARBA00007261"/>
    </source>
</evidence>
<feature type="non-terminal residue" evidence="4">
    <location>
        <position position="403"/>
    </location>
</feature>
<feature type="domain" description="Peptidase M16 N-terminal" evidence="2">
    <location>
        <begin position="47"/>
        <end position="185"/>
    </location>
</feature>
<dbReference type="InterPro" id="IPR007863">
    <property type="entry name" value="Peptidase_M16_C"/>
</dbReference>
<comment type="similarity">
    <text evidence="1">Belongs to the peptidase M16 family.</text>
</comment>
<name>A0A0F9DZZ8_9ZZZZ</name>
<dbReference type="PANTHER" id="PTHR11851:SF49">
    <property type="entry name" value="MITOCHONDRIAL-PROCESSING PEPTIDASE SUBUNIT ALPHA"/>
    <property type="match status" value="1"/>
</dbReference>
<dbReference type="PROSITE" id="PS51257">
    <property type="entry name" value="PROKAR_LIPOPROTEIN"/>
    <property type="match status" value="1"/>
</dbReference>
<dbReference type="InterPro" id="IPR050361">
    <property type="entry name" value="MPP/UQCRC_Complex"/>
</dbReference>
<protein>
    <recommendedName>
        <fullName evidence="5">Peptidase M16 N-terminal domain-containing protein</fullName>
    </recommendedName>
</protein>
<dbReference type="Gene3D" id="3.30.830.10">
    <property type="entry name" value="Metalloenzyme, LuxS/M16 peptidase-like"/>
    <property type="match status" value="2"/>
</dbReference>
<dbReference type="InterPro" id="IPR011249">
    <property type="entry name" value="Metalloenz_LuxS/M16"/>
</dbReference>
<proteinExistence type="inferred from homology"/>
<dbReference type="InterPro" id="IPR011765">
    <property type="entry name" value="Pept_M16_N"/>
</dbReference>
<dbReference type="GO" id="GO:0046872">
    <property type="term" value="F:metal ion binding"/>
    <property type="evidence" value="ECO:0007669"/>
    <property type="project" value="InterPro"/>
</dbReference>
<gene>
    <name evidence="4" type="ORF">LCGC14_2485460</name>
</gene>
<evidence type="ECO:0000259" key="2">
    <source>
        <dbReference type="Pfam" id="PF00675"/>
    </source>
</evidence>
<reference evidence="4" key="1">
    <citation type="journal article" date="2015" name="Nature">
        <title>Complex archaea that bridge the gap between prokaryotes and eukaryotes.</title>
        <authorList>
            <person name="Spang A."/>
            <person name="Saw J.H."/>
            <person name="Jorgensen S.L."/>
            <person name="Zaremba-Niedzwiedzka K."/>
            <person name="Martijn J."/>
            <person name="Lind A.E."/>
            <person name="van Eijk R."/>
            <person name="Schleper C."/>
            <person name="Guy L."/>
            <person name="Ettema T.J."/>
        </authorList>
    </citation>
    <scope>NUCLEOTIDE SEQUENCE</scope>
</reference>
<accession>A0A0F9DZZ8</accession>
<evidence type="ECO:0000313" key="4">
    <source>
        <dbReference type="EMBL" id="KKL17448.1"/>
    </source>
</evidence>
<evidence type="ECO:0000259" key="3">
    <source>
        <dbReference type="Pfam" id="PF05193"/>
    </source>
</evidence>
<sequence length="403" mass="45428">MFSGLSKKTGCILLLMLAVLIGGCKEDGAASNKLFDYRQIELDNGMKVISLEDFSTPIVSVQVWYKVGSKDEDPERRGFAHMFEHMMFKGTDRVSEKDHFDSIHKVGGTNNAYTSFDKTVYTQTVPVDKLEMVLWLEAERMTFLTVNQESFDTERNVVEEEMRMRANRPYGTAFEKILRGIFKVHPYQWTPIGEQEDLRASTVAELRAFWQKYYVPNNAALVVVGAVKHEDVQELAEKYFGWVPRYDDPEQVTIREPEQKQARRLVIDDENAPAAMAEVFWRTVPSGHKDEVALDLLSEILGAGNSSRLYRELVAEKQTAVAASAWVYNLEHDGLFGADVTEAPGADTEELATAIMRNVKELADNGVTDEELEKAKNRALKAVVTQNLTVERKTSVLGNAAMV</sequence>
<dbReference type="PANTHER" id="PTHR11851">
    <property type="entry name" value="METALLOPROTEASE"/>
    <property type="match status" value="1"/>
</dbReference>
<dbReference type="AlphaFoldDB" id="A0A0F9DZZ8"/>